<dbReference type="Gene3D" id="3.30.160.20">
    <property type="match status" value="3"/>
</dbReference>
<reference evidence="4" key="2">
    <citation type="submission" date="2019-12" db="UniProtKB">
        <authorList>
            <consortium name="WormBaseParasite"/>
        </authorList>
    </citation>
    <scope>IDENTIFICATION</scope>
</reference>
<evidence type="ECO:0000313" key="4">
    <source>
        <dbReference type="WBParaSite" id="TMUE_1000002979.1"/>
    </source>
</evidence>
<dbReference type="GO" id="GO:0005737">
    <property type="term" value="C:cytoplasm"/>
    <property type="evidence" value="ECO:0007669"/>
    <property type="project" value="TreeGrafter"/>
</dbReference>
<feature type="domain" description="DRBM" evidence="2">
    <location>
        <begin position="75"/>
        <end position="140"/>
    </location>
</feature>
<proteinExistence type="predicted"/>
<dbReference type="GO" id="GO:0070920">
    <property type="term" value="P:regulation of regulatory ncRNA processing"/>
    <property type="evidence" value="ECO:0007669"/>
    <property type="project" value="TreeGrafter"/>
</dbReference>
<dbReference type="AlphaFoldDB" id="A0A5S6Q702"/>
<dbReference type="Pfam" id="PF00035">
    <property type="entry name" value="dsrm"/>
    <property type="match status" value="1"/>
</dbReference>
<dbReference type="PANTHER" id="PTHR46205:SF3">
    <property type="entry name" value="LOQUACIOUS, ISOFORM B"/>
    <property type="match status" value="1"/>
</dbReference>
<dbReference type="GO" id="GO:0003725">
    <property type="term" value="F:double-stranded RNA binding"/>
    <property type="evidence" value="ECO:0007669"/>
    <property type="project" value="TreeGrafter"/>
</dbReference>
<dbReference type="InterPro" id="IPR014720">
    <property type="entry name" value="dsRBD_dom"/>
</dbReference>
<evidence type="ECO:0000256" key="1">
    <source>
        <dbReference type="ARBA" id="ARBA00022884"/>
    </source>
</evidence>
<protein>
    <submittedName>
        <fullName evidence="4">DRBM domain-containing protein</fullName>
    </submittedName>
</protein>
<dbReference type="GO" id="GO:0016442">
    <property type="term" value="C:RISC complex"/>
    <property type="evidence" value="ECO:0007669"/>
    <property type="project" value="TreeGrafter"/>
</dbReference>
<dbReference type="GO" id="GO:0035197">
    <property type="term" value="F:siRNA binding"/>
    <property type="evidence" value="ECO:0007669"/>
    <property type="project" value="TreeGrafter"/>
</dbReference>
<accession>A0A5S6Q702</accession>
<organism evidence="3 4">
    <name type="scientific">Trichuris muris</name>
    <name type="common">Mouse whipworm</name>
    <dbReference type="NCBI Taxonomy" id="70415"/>
    <lineage>
        <taxon>Eukaryota</taxon>
        <taxon>Metazoa</taxon>
        <taxon>Ecdysozoa</taxon>
        <taxon>Nematoda</taxon>
        <taxon>Enoplea</taxon>
        <taxon>Dorylaimia</taxon>
        <taxon>Trichinellida</taxon>
        <taxon>Trichuridae</taxon>
        <taxon>Trichuris</taxon>
    </lineage>
</organism>
<dbReference type="GO" id="GO:0070578">
    <property type="term" value="C:RISC-loading complex"/>
    <property type="evidence" value="ECO:0007669"/>
    <property type="project" value="TreeGrafter"/>
</dbReference>
<feature type="domain" description="DRBM" evidence="2">
    <location>
        <begin position="381"/>
        <end position="445"/>
    </location>
</feature>
<reference evidence="3" key="1">
    <citation type="submission" date="2014-03" db="EMBL/GenBank/DDBJ databases">
        <title>The whipworm genome and dual-species transcriptomics of an intimate host-pathogen interaction.</title>
        <authorList>
            <person name="Foth B.J."/>
            <person name="Tsai I.J."/>
            <person name="Reid A.J."/>
            <person name="Bancroft A.J."/>
            <person name="Nichol S."/>
            <person name="Tracey A."/>
            <person name="Holroyd N."/>
            <person name="Cotton J.A."/>
            <person name="Stanley E.J."/>
            <person name="Zarowiecki M."/>
            <person name="Liu J.Z."/>
            <person name="Huckvale T."/>
            <person name="Cooper P.J."/>
            <person name="Grencis R.K."/>
            <person name="Berriman M."/>
        </authorList>
    </citation>
    <scope>NUCLEOTIDE SEQUENCE [LARGE SCALE GENOMIC DNA]</scope>
    <source>
        <strain evidence="3">Edinburgh</strain>
    </source>
</reference>
<dbReference type="WBParaSite" id="TMUE_1000002979.2">
    <property type="protein sequence ID" value="TMUE_1000002979.2"/>
    <property type="gene ID" value="WBGene00293837"/>
</dbReference>
<dbReference type="PANTHER" id="PTHR46205">
    <property type="entry name" value="LOQUACIOUS, ISOFORM B"/>
    <property type="match status" value="1"/>
</dbReference>
<evidence type="ECO:0000259" key="2">
    <source>
        <dbReference type="SMART" id="SM00358"/>
    </source>
</evidence>
<keyword evidence="1" id="KW-0694">RNA-binding</keyword>
<dbReference type="SMART" id="SM00358">
    <property type="entry name" value="DSRM"/>
    <property type="match status" value="3"/>
</dbReference>
<evidence type="ECO:0000313" key="3">
    <source>
        <dbReference type="Proteomes" id="UP000046395"/>
    </source>
</evidence>
<dbReference type="CDD" id="cd00048">
    <property type="entry name" value="DSRM_SF"/>
    <property type="match status" value="1"/>
</dbReference>
<feature type="domain" description="DRBM" evidence="2">
    <location>
        <begin position="206"/>
        <end position="269"/>
    </location>
</feature>
<name>A0A5S6Q702_TRIMR</name>
<dbReference type="Proteomes" id="UP000046395">
    <property type="component" value="Unassembled WGS sequence"/>
</dbReference>
<dbReference type="GO" id="GO:0030422">
    <property type="term" value="P:siRNA processing"/>
    <property type="evidence" value="ECO:0007669"/>
    <property type="project" value="TreeGrafter"/>
</dbReference>
<dbReference type="GO" id="GO:0005634">
    <property type="term" value="C:nucleus"/>
    <property type="evidence" value="ECO:0007669"/>
    <property type="project" value="TreeGrafter"/>
</dbReference>
<dbReference type="WBParaSite" id="TMUE_1000002979.1">
    <property type="protein sequence ID" value="TMUE_1000002979.1"/>
    <property type="gene ID" value="WBGene00293837"/>
</dbReference>
<dbReference type="InterPro" id="IPR051247">
    <property type="entry name" value="RLC_Component"/>
</dbReference>
<dbReference type="SUPFAM" id="SSF54768">
    <property type="entry name" value="dsRNA-binding domain-like"/>
    <property type="match status" value="3"/>
</dbReference>
<keyword evidence="3" id="KW-1185">Reference proteome</keyword>
<sequence>MESSYTEQQHLHQLSFGSIGSDWEFSQEQVDHPFVDSGFHDAYVPTSSFEMQRAFDEVTTLDHVDESKKAEMLAKKSPFMYFRELFPNAASELMTQQICKDGRIVYVSRVSVGGEEFVGEGRSKQLSKHAMAKSVLAKICPSDLQYLQRLKCETDMQTCNNEPADGLPLEQKQELVPTESKVPEPIQTQGSSSHLVPSTELASKPACQLLWELCQGRSVGSLPIFEVSKLENNKVACKITIGQRSVEVVCKGRKVAKNLAATKALRELLNVEPQWLEKAESERNKAAIIGLDAQHALMKLCAQKCMPLKFHSEMLVQPKRQMKVVCQVGEEIFEAVGSKRKVRTLVSTNALKKVFNIDYSSFAGAGASYQVLQKDMYNKSPAQLLNELVTSQGHSPVEYAEAQTFQEGLGFRASAKFNDEEYEGWAPSKKKAKQEVARSILLNAFQVSFPNAQ</sequence>